<sequence length="102" mass="11355">MIFHMQVDDYVPDAIDFWVLAPLGKAAAAFRQQTAGVSRHVLPKATRLVSRSLPLQLSTRGSHASPVTTNRPTHSQQPVHRKTGSEESEITHTNSLLLRLLY</sequence>
<dbReference type="Proteomes" id="UP001152562">
    <property type="component" value="Unassembled WGS sequence"/>
</dbReference>
<feature type="region of interest" description="Disordered" evidence="1">
    <location>
        <begin position="57"/>
        <end position="93"/>
    </location>
</feature>
<protein>
    <submittedName>
        <fullName evidence="2">Uncharacterized protein</fullName>
    </submittedName>
</protein>
<proteinExistence type="predicted"/>
<reference evidence="2" key="1">
    <citation type="submission" date="2022-05" db="EMBL/GenBank/DDBJ databases">
        <authorList>
            <person name="Okamura Y."/>
        </authorList>
    </citation>
    <scope>NUCLEOTIDE SEQUENCE</scope>
</reference>
<feature type="compositionally biased region" description="Polar residues" evidence="1">
    <location>
        <begin position="57"/>
        <end position="78"/>
    </location>
</feature>
<comment type="caution">
    <text evidence="2">The sequence shown here is derived from an EMBL/GenBank/DDBJ whole genome shotgun (WGS) entry which is preliminary data.</text>
</comment>
<dbReference type="AlphaFoldDB" id="A0A9P0TGP6"/>
<evidence type="ECO:0000256" key="1">
    <source>
        <dbReference type="SAM" id="MobiDB-lite"/>
    </source>
</evidence>
<gene>
    <name evidence="2" type="ORF">PIBRA_LOCUS6346</name>
</gene>
<organism evidence="2 3">
    <name type="scientific">Pieris brassicae</name>
    <name type="common">White butterfly</name>
    <name type="synonym">Large white butterfly</name>
    <dbReference type="NCBI Taxonomy" id="7116"/>
    <lineage>
        <taxon>Eukaryota</taxon>
        <taxon>Metazoa</taxon>
        <taxon>Ecdysozoa</taxon>
        <taxon>Arthropoda</taxon>
        <taxon>Hexapoda</taxon>
        <taxon>Insecta</taxon>
        <taxon>Pterygota</taxon>
        <taxon>Neoptera</taxon>
        <taxon>Endopterygota</taxon>
        <taxon>Lepidoptera</taxon>
        <taxon>Glossata</taxon>
        <taxon>Ditrysia</taxon>
        <taxon>Papilionoidea</taxon>
        <taxon>Pieridae</taxon>
        <taxon>Pierinae</taxon>
        <taxon>Pieris</taxon>
    </lineage>
</organism>
<evidence type="ECO:0000313" key="2">
    <source>
        <dbReference type="EMBL" id="CAH4029609.1"/>
    </source>
</evidence>
<accession>A0A9P0TGP6</accession>
<dbReference type="EMBL" id="CALOZG010000009">
    <property type="protein sequence ID" value="CAH4029609.1"/>
    <property type="molecule type" value="Genomic_DNA"/>
</dbReference>
<keyword evidence="3" id="KW-1185">Reference proteome</keyword>
<name>A0A9P0TGP6_PIEBR</name>
<evidence type="ECO:0000313" key="3">
    <source>
        <dbReference type="Proteomes" id="UP001152562"/>
    </source>
</evidence>